<gene>
    <name evidence="3" type="ORF">PHLCEN_2v384</name>
</gene>
<dbReference type="InterPro" id="IPR036322">
    <property type="entry name" value="WD40_repeat_dom_sf"/>
</dbReference>
<dbReference type="InterPro" id="IPR015943">
    <property type="entry name" value="WD40/YVTN_repeat-like_dom_sf"/>
</dbReference>
<organism evidence="3 4">
    <name type="scientific">Hermanssonia centrifuga</name>
    <dbReference type="NCBI Taxonomy" id="98765"/>
    <lineage>
        <taxon>Eukaryota</taxon>
        <taxon>Fungi</taxon>
        <taxon>Dikarya</taxon>
        <taxon>Basidiomycota</taxon>
        <taxon>Agaricomycotina</taxon>
        <taxon>Agaricomycetes</taxon>
        <taxon>Polyporales</taxon>
        <taxon>Meruliaceae</taxon>
        <taxon>Hermanssonia</taxon>
    </lineage>
</organism>
<evidence type="ECO:0000313" key="4">
    <source>
        <dbReference type="Proteomes" id="UP000186601"/>
    </source>
</evidence>
<feature type="compositionally biased region" description="Polar residues" evidence="1">
    <location>
        <begin position="394"/>
        <end position="411"/>
    </location>
</feature>
<dbReference type="SMART" id="SM00128">
    <property type="entry name" value="IPPc"/>
    <property type="match status" value="1"/>
</dbReference>
<feature type="compositionally biased region" description="Low complexity" evidence="1">
    <location>
        <begin position="342"/>
        <end position="356"/>
    </location>
</feature>
<dbReference type="Pfam" id="PF22669">
    <property type="entry name" value="Exo_endo_phos2"/>
    <property type="match status" value="1"/>
</dbReference>
<dbReference type="InterPro" id="IPR000300">
    <property type="entry name" value="IPPc"/>
</dbReference>
<feature type="compositionally biased region" description="Low complexity" evidence="1">
    <location>
        <begin position="96"/>
        <end position="111"/>
    </location>
</feature>
<dbReference type="PANTHER" id="PTHR11200">
    <property type="entry name" value="INOSITOL 5-PHOSPHATASE"/>
    <property type="match status" value="1"/>
</dbReference>
<name>A0A2R6S6C4_9APHY</name>
<feature type="compositionally biased region" description="Pro residues" evidence="1">
    <location>
        <begin position="315"/>
        <end position="332"/>
    </location>
</feature>
<proteinExistence type="predicted"/>
<feature type="domain" description="Inositol polyphosphate-related phosphatase" evidence="2">
    <location>
        <begin position="854"/>
        <end position="1199"/>
    </location>
</feature>
<dbReference type="Gene3D" id="3.60.10.10">
    <property type="entry name" value="Endonuclease/exonuclease/phosphatase"/>
    <property type="match status" value="1"/>
</dbReference>
<feature type="region of interest" description="Disordered" evidence="1">
    <location>
        <begin position="133"/>
        <end position="491"/>
    </location>
</feature>
<protein>
    <recommendedName>
        <fullName evidence="2">Inositol polyphosphate-related phosphatase domain-containing protein</fullName>
    </recommendedName>
</protein>
<feature type="compositionally biased region" description="Polar residues" evidence="1">
    <location>
        <begin position="196"/>
        <end position="209"/>
    </location>
</feature>
<dbReference type="GO" id="GO:0004439">
    <property type="term" value="F:phosphatidylinositol-4,5-bisphosphate 5-phosphatase activity"/>
    <property type="evidence" value="ECO:0007669"/>
    <property type="project" value="TreeGrafter"/>
</dbReference>
<dbReference type="SUPFAM" id="SSF56219">
    <property type="entry name" value="DNase I-like"/>
    <property type="match status" value="1"/>
</dbReference>
<dbReference type="PANTHER" id="PTHR11200:SF240">
    <property type="entry name" value="INOSITOL POLYPHOSPHATE 5-PHOSPHATASE C9G1.10C-RELATED"/>
    <property type="match status" value="1"/>
</dbReference>
<feature type="compositionally biased region" description="Low complexity" evidence="1">
    <location>
        <begin position="177"/>
        <end position="195"/>
    </location>
</feature>
<dbReference type="InterPro" id="IPR036691">
    <property type="entry name" value="Endo/exonu/phosph_ase_sf"/>
</dbReference>
<keyword evidence="4" id="KW-1185">Reference proteome</keyword>
<dbReference type="Proteomes" id="UP000186601">
    <property type="component" value="Unassembled WGS sequence"/>
</dbReference>
<dbReference type="Gene3D" id="2.130.10.10">
    <property type="entry name" value="YVTN repeat-like/Quinoprotein amine dehydrogenase"/>
    <property type="match status" value="1"/>
</dbReference>
<evidence type="ECO:0000313" key="3">
    <source>
        <dbReference type="EMBL" id="PSS37783.1"/>
    </source>
</evidence>
<feature type="region of interest" description="Disordered" evidence="1">
    <location>
        <begin position="33"/>
        <end position="115"/>
    </location>
</feature>
<dbReference type="InterPro" id="IPR046985">
    <property type="entry name" value="IP5"/>
</dbReference>
<reference evidence="3 4" key="1">
    <citation type="submission" date="2018-02" db="EMBL/GenBank/DDBJ databases">
        <title>Genome sequence of the basidiomycete white-rot fungus Phlebia centrifuga.</title>
        <authorList>
            <person name="Granchi Z."/>
            <person name="Peng M."/>
            <person name="de Vries R.P."/>
            <person name="Hilden K."/>
            <person name="Makela M.R."/>
            <person name="Grigoriev I."/>
            <person name="Riley R."/>
        </authorList>
    </citation>
    <scope>NUCLEOTIDE SEQUENCE [LARGE SCALE GENOMIC DNA]</scope>
    <source>
        <strain evidence="3 4">FBCC195</strain>
    </source>
</reference>
<dbReference type="STRING" id="98765.A0A2R6S6C4"/>
<dbReference type="GO" id="GO:0046856">
    <property type="term" value="P:phosphatidylinositol dephosphorylation"/>
    <property type="evidence" value="ECO:0007669"/>
    <property type="project" value="InterPro"/>
</dbReference>
<evidence type="ECO:0000256" key="1">
    <source>
        <dbReference type="SAM" id="MobiDB-lite"/>
    </source>
</evidence>
<dbReference type="EMBL" id="MLYV02000031">
    <property type="protein sequence ID" value="PSS37783.1"/>
    <property type="molecule type" value="Genomic_DNA"/>
</dbReference>
<sequence length="1235" mass="134611">MLTDPDVEETSTPAFSSLRSKFEKLAVDTSPNISAHRFSSSHDLLAPEPGSPRPRAMSNTADDLKASASTRSLRAASSSSDLKLGGKRPPPPPPARSSRGNSPAPSASASPLIHPVADSSAIPAASLALDNVHPKTGLLSRKPPPPPLSHHDPFDDSPGPGVSSLINKFGNVPTAPSSQLLSSSRSPYTSLRVSSHSSATLSPSVNNSAFAPESNAVADMPRAPRHSFPLSQPSKPPNPRIHVQSVAAVDLDMESPLPSHRPPLPCRKNGPVNEQNQEAVHGRSASSDSITSNESGVASADSSTSQGEMSTLPVLSPPTRPPSHPPPRPPPRSKITMPLRPPSVASITSVSSSPSSGTPPPLPARKGFPGSGDDSLGRRVPPPRHRSTFEIESQHSSVYTPNSTPLQTSPTDGAPITLPPPITTSSIIQPTERKAFGAHPPPPTRIIALGDKLPPARRLPSGSSSESEEDDLKIKVDLLPDSSRSSRRPPIVDSHNYSEFSIWVPAYTGVVAVSGHTVAVAAHHHLKIYDLSESDAPLHDLDARSMGLETKTKDFKITSMEFRPATKAADRGSFLWVGTKDGHLLELDIRGGLVNVVGMKPIHSHTVTHMFRHGRSMVTMDDTGKVLVFTPDPDGDVDAGLAYTQSRVVRIAEKQEFAKILGGYLWTSARDPSGNGAGNTSRSPIVRVYDIFTPGSAGKSLLPTEHLGTVTSGTVMQSQKDQVFLGHEGGNVSIWSLDTEDGIPQCREVVKVSTSDVLSLEGVNDRLWAGGRKGMIAAYDVVPRPWVMTNNWMAHQKLPVLKLVVDTWSIEKLERLSVYSVGRDERLRFWDGLLGTDWIDKELLKRETEFSAFRDLNVLIVSWNLDSAKPDALKGTAENVKFLQEALSSVDSPDIIAFGLQELIDLESRKMAAKTVLLGGKGKNPDGAISQRVTTSYKKWYDQLVHAVRLAMPADTPYTVISTESLVGLFSCIFVKDTQRISLKQVAITTIKRGMGGRYGNKGGIVARFVIDDSSICFINCHLAAGQSHVRQRNADVAAMLEDKELFPESGSIQEPLAYVNGGDGSMVLDHEIVFLNGDMNYRIDLRRDAVVADVKAGNYAHLLSQDQLMKEMRNNRGFRLRTFMEGPLIFPPTYKYDRQSDEYDSSEKRRVPAWCDRILWRSREPSRVQQLHYRRYEVNVSDHRPISAGFRMTIKSVDAEPRAHVKRELEVVWAEHEKSLLEAAYRFYGEQAML</sequence>
<comment type="caution">
    <text evidence="3">The sequence shown here is derived from an EMBL/GenBank/DDBJ whole genome shotgun (WGS) entry which is preliminary data.</text>
</comment>
<evidence type="ECO:0000259" key="2">
    <source>
        <dbReference type="SMART" id="SM00128"/>
    </source>
</evidence>
<dbReference type="SUPFAM" id="SSF50978">
    <property type="entry name" value="WD40 repeat-like"/>
    <property type="match status" value="1"/>
</dbReference>
<dbReference type="OrthoDB" id="2248459at2759"/>
<feature type="compositionally biased region" description="Polar residues" evidence="1">
    <location>
        <begin position="33"/>
        <end position="42"/>
    </location>
</feature>
<feature type="compositionally biased region" description="Polar residues" evidence="1">
    <location>
        <begin position="272"/>
        <end position="309"/>
    </location>
</feature>
<feature type="compositionally biased region" description="Low complexity" evidence="1">
    <location>
        <begin position="66"/>
        <end position="83"/>
    </location>
</feature>
<accession>A0A2R6S6C4</accession>
<dbReference type="AlphaFoldDB" id="A0A2R6S6C4"/>